<dbReference type="InterPro" id="IPR036510">
    <property type="entry name" value="Ribosomal_bS20_sf"/>
</dbReference>
<gene>
    <name evidence="8" type="primary">rpsT</name>
    <name evidence="10" type="ORF">Lyticum_00085</name>
</gene>
<keyword evidence="5 8" id="KW-0689">Ribosomal protein</keyword>
<dbReference type="AlphaFoldDB" id="A0AAE4VLW9"/>
<dbReference type="Gene3D" id="1.20.58.110">
    <property type="entry name" value="Ribosomal protein S20"/>
    <property type="match status" value="1"/>
</dbReference>
<comment type="function">
    <text evidence="1 8">Binds directly to 16S ribosomal RNA.</text>
</comment>
<protein>
    <recommendedName>
        <fullName evidence="7 8">Small ribosomal subunit protein bS20</fullName>
    </recommendedName>
</protein>
<dbReference type="PANTHER" id="PTHR33398">
    <property type="entry name" value="30S RIBOSOMAL PROTEIN S20"/>
    <property type="match status" value="1"/>
</dbReference>
<evidence type="ECO:0000313" key="11">
    <source>
        <dbReference type="Proteomes" id="UP001289135"/>
    </source>
</evidence>
<dbReference type="Pfam" id="PF01649">
    <property type="entry name" value="Ribosomal_S20p"/>
    <property type="match status" value="1"/>
</dbReference>
<sequence length="98" mass="10951">MTKKAKKIKKGMSSAERAHKKSLINAERNKSIKSRFSTFIKKAIESISGGNASVALEHVRKAESEIRKAVTKGVLHKNTASRKVSRIVRMYKKLENVA</sequence>
<keyword evidence="6 8" id="KW-0687">Ribonucleoprotein</keyword>
<reference evidence="10" key="1">
    <citation type="submission" date="2023-02" db="EMBL/GenBank/DDBJ databases">
        <title>Host association and intracellularity evolved multiple times independently in the Rickettsiales.</title>
        <authorList>
            <person name="Castelli M."/>
            <person name="Nardi T."/>
            <person name="Gammuto L."/>
            <person name="Bellinzona G."/>
            <person name="Sabaneyeva E."/>
            <person name="Potekhin A."/>
            <person name="Serra V."/>
            <person name="Petroni G."/>
            <person name="Sassera D."/>
        </authorList>
    </citation>
    <scope>NUCLEOTIDE SEQUENCE</scope>
    <source>
        <strain evidence="10">USBL-36I1</strain>
    </source>
</reference>
<evidence type="ECO:0000256" key="8">
    <source>
        <dbReference type="HAMAP-Rule" id="MF_00500"/>
    </source>
</evidence>
<dbReference type="EMBL" id="JARGYU010000001">
    <property type="protein sequence ID" value="MDZ5760929.1"/>
    <property type="molecule type" value="Genomic_DNA"/>
</dbReference>
<dbReference type="GO" id="GO:0003735">
    <property type="term" value="F:structural constituent of ribosome"/>
    <property type="evidence" value="ECO:0007669"/>
    <property type="project" value="InterPro"/>
</dbReference>
<dbReference type="PANTHER" id="PTHR33398:SF1">
    <property type="entry name" value="SMALL RIBOSOMAL SUBUNIT PROTEIN BS20C"/>
    <property type="match status" value="1"/>
</dbReference>
<evidence type="ECO:0000313" key="10">
    <source>
        <dbReference type="EMBL" id="MDZ5760929.1"/>
    </source>
</evidence>
<organism evidence="10 11">
    <name type="scientific">Lyticum sinuosum</name>
    <dbReference type="NCBI Taxonomy" id="1332059"/>
    <lineage>
        <taxon>Bacteria</taxon>
        <taxon>Pseudomonadati</taxon>
        <taxon>Pseudomonadota</taxon>
        <taxon>Alphaproteobacteria</taxon>
        <taxon>Rickettsiales</taxon>
        <taxon>Lyticum</taxon>
    </lineage>
</organism>
<keyword evidence="4 8" id="KW-0694">RNA-binding</keyword>
<dbReference type="RefSeq" id="WP_322498364.1">
    <property type="nucleotide sequence ID" value="NZ_JARGYU010000001.1"/>
</dbReference>
<proteinExistence type="inferred from homology"/>
<evidence type="ECO:0000256" key="3">
    <source>
        <dbReference type="ARBA" id="ARBA00022730"/>
    </source>
</evidence>
<evidence type="ECO:0000256" key="7">
    <source>
        <dbReference type="ARBA" id="ARBA00035136"/>
    </source>
</evidence>
<dbReference type="SUPFAM" id="SSF46992">
    <property type="entry name" value="Ribosomal protein S20"/>
    <property type="match status" value="1"/>
</dbReference>
<accession>A0AAE4VLW9</accession>
<name>A0AAE4VLW9_9RICK</name>
<evidence type="ECO:0000256" key="9">
    <source>
        <dbReference type="SAM" id="MobiDB-lite"/>
    </source>
</evidence>
<feature type="compositionally biased region" description="Basic residues" evidence="9">
    <location>
        <begin position="1"/>
        <end position="10"/>
    </location>
</feature>
<comment type="similarity">
    <text evidence="2 8">Belongs to the bacterial ribosomal protein bS20 family.</text>
</comment>
<dbReference type="Proteomes" id="UP001289135">
    <property type="component" value="Unassembled WGS sequence"/>
</dbReference>
<dbReference type="NCBIfam" id="TIGR00029">
    <property type="entry name" value="S20"/>
    <property type="match status" value="1"/>
</dbReference>
<evidence type="ECO:0000256" key="5">
    <source>
        <dbReference type="ARBA" id="ARBA00022980"/>
    </source>
</evidence>
<evidence type="ECO:0000256" key="2">
    <source>
        <dbReference type="ARBA" id="ARBA00007634"/>
    </source>
</evidence>
<dbReference type="GO" id="GO:0006412">
    <property type="term" value="P:translation"/>
    <property type="evidence" value="ECO:0007669"/>
    <property type="project" value="UniProtKB-UniRule"/>
</dbReference>
<dbReference type="GO" id="GO:0015935">
    <property type="term" value="C:small ribosomal subunit"/>
    <property type="evidence" value="ECO:0007669"/>
    <property type="project" value="TreeGrafter"/>
</dbReference>
<feature type="region of interest" description="Disordered" evidence="9">
    <location>
        <begin position="1"/>
        <end position="23"/>
    </location>
</feature>
<comment type="caution">
    <text evidence="10">The sequence shown here is derived from an EMBL/GenBank/DDBJ whole genome shotgun (WGS) entry which is preliminary data.</text>
</comment>
<dbReference type="GO" id="GO:0070181">
    <property type="term" value="F:small ribosomal subunit rRNA binding"/>
    <property type="evidence" value="ECO:0007669"/>
    <property type="project" value="TreeGrafter"/>
</dbReference>
<keyword evidence="3 8" id="KW-0699">rRNA-binding</keyword>
<dbReference type="InterPro" id="IPR002583">
    <property type="entry name" value="Ribosomal_bS20"/>
</dbReference>
<evidence type="ECO:0000256" key="4">
    <source>
        <dbReference type="ARBA" id="ARBA00022884"/>
    </source>
</evidence>
<evidence type="ECO:0000256" key="1">
    <source>
        <dbReference type="ARBA" id="ARBA00003134"/>
    </source>
</evidence>
<dbReference type="HAMAP" id="MF_00500">
    <property type="entry name" value="Ribosomal_bS20"/>
    <property type="match status" value="1"/>
</dbReference>
<evidence type="ECO:0000256" key="6">
    <source>
        <dbReference type="ARBA" id="ARBA00023274"/>
    </source>
</evidence>
<keyword evidence="11" id="KW-1185">Reference proteome</keyword>